<dbReference type="STRING" id="6526.A0A2C9L7N0"/>
<dbReference type="VEuPathDB" id="VectorBase:BGLB028012"/>
<dbReference type="VEuPathDB" id="VectorBase:BGLAX_048698"/>
<gene>
    <name evidence="1" type="primary">106066281</name>
</gene>
<dbReference type="Gene3D" id="3.40.220.10">
    <property type="entry name" value="Leucine Aminopeptidase, subunit E, domain 1"/>
    <property type="match status" value="1"/>
</dbReference>
<evidence type="ECO:0000313" key="2">
    <source>
        <dbReference type="Proteomes" id="UP000076420"/>
    </source>
</evidence>
<protein>
    <recommendedName>
        <fullName evidence="3">Macro domain-containing protein</fullName>
    </recommendedName>
</protein>
<organism evidence="1 2">
    <name type="scientific">Biomphalaria glabrata</name>
    <name type="common">Bloodfluke planorb</name>
    <name type="synonym">Freshwater snail</name>
    <dbReference type="NCBI Taxonomy" id="6526"/>
    <lineage>
        <taxon>Eukaryota</taxon>
        <taxon>Metazoa</taxon>
        <taxon>Spiralia</taxon>
        <taxon>Lophotrochozoa</taxon>
        <taxon>Mollusca</taxon>
        <taxon>Gastropoda</taxon>
        <taxon>Heterobranchia</taxon>
        <taxon>Euthyneura</taxon>
        <taxon>Panpulmonata</taxon>
        <taxon>Hygrophila</taxon>
        <taxon>Lymnaeoidea</taxon>
        <taxon>Planorbidae</taxon>
        <taxon>Biomphalaria</taxon>
    </lineage>
</organism>
<dbReference type="InterPro" id="IPR043472">
    <property type="entry name" value="Macro_dom-like"/>
</dbReference>
<proteinExistence type="predicted"/>
<accession>A0A2C9L7N0</accession>
<dbReference type="Proteomes" id="UP000076420">
    <property type="component" value="Unassembled WGS sequence"/>
</dbReference>
<evidence type="ECO:0000313" key="1">
    <source>
        <dbReference type="EnsemblMetazoa" id="BGLB028012-PB"/>
    </source>
</evidence>
<dbReference type="KEGG" id="bgt:106066281"/>
<reference evidence="1" key="1">
    <citation type="submission" date="2020-05" db="UniProtKB">
        <authorList>
            <consortium name="EnsemblMetazoa"/>
        </authorList>
    </citation>
    <scope>IDENTIFICATION</scope>
    <source>
        <strain evidence="1">BB02</strain>
    </source>
</reference>
<dbReference type="AlphaFoldDB" id="A0A2C9L7N0"/>
<evidence type="ECO:0008006" key="3">
    <source>
        <dbReference type="Google" id="ProtNLM"/>
    </source>
</evidence>
<dbReference type="EnsemblMetazoa" id="BGLB028012-RB">
    <property type="protein sequence ID" value="BGLB028012-PB"/>
    <property type="gene ID" value="BGLB028012"/>
</dbReference>
<sequence>MAASNVEGEGSFDGIVTYHLRDINAELVVEWQHAFSEYGDSVKISQGDIFNDAPAADAIVSPANSFGFMDGGIDWIYSKYFGWQMQNRLQNVIREDYHGELPVVSRV</sequence>
<dbReference type="SUPFAM" id="SSF52949">
    <property type="entry name" value="Macro domain-like"/>
    <property type="match status" value="1"/>
</dbReference>
<dbReference type="EnsemblMetazoa" id="BGLB028012-RA">
    <property type="protein sequence ID" value="BGLB028012-PA"/>
    <property type="gene ID" value="BGLB028012"/>
</dbReference>
<name>A0A2C9L7N0_BIOGL</name>